<dbReference type="AlphaFoldDB" id="A0A088QU06"/>
<evidence type="ECO:0000313" key="1">
    <source>
        <dbReference type="EMBL" id="AIN81226.1"/>
    </source>
</evidence>
<proteinExistence type="evidence at transcript level"/>
<accession>A0A088QU06</accession>
<name>A0A088QU06_9PEZI</name>
<reference evidence="1" key="1">
    <citation type="journal article" date="2014" name="Cell Host Microbe">
        <title>Convergent targeting of a common host protein-network by pathogen effectors from three kingdoms of life.</title>
        <authorList>
            <person name="Wessling R."/>
            <person name="Epple P.M."/>
            <person name="Altmann S."/>
            <person name="He Y."/>
            <person name="Yang L."/>
            <person name="McDonald N."/>
            <person name="Wiley K."/>
            <person name="Bader K.C."/>
            <person name="Glaesser C."/>
            <person name="Mukhtar M.S."/>
            <person name="Haigis S."/>
            <person name="Ghamsari L."/>
            <person name="Stephens A.E."/>
            <person name="Ecker J.R."/>
            <person name="Vidal M."/>
            <person name="Jones J.D.G."/>
            <person name="Mayer K.F.X."/>
            <person name="Ver Loren van Themaat E."/>
            <person name="Schulze-Lefert P."/>
            <person name="Dangl J.L."/>
            <person name="Panstruga R."/>
            <person name="Braun P."/>
        </authorList>
    </citation>
    <scope>NUCLEOTIDE SEQUENCE</scope>
</reference>
<gene>
    <name evidence="1" type="primary">OEC90</name>
</gene>
<sequence>MLELCSFKSRTNSNCFPFRVLQGIYCTSREWYCGQMSTQRPLLWRVITNWWTFNILKTITTQKNPNVVPYTTRDYIRTFKPIILIFFWATSH</sequence>
<dbReference type="EMBL" id="KM220883">
    <property type="protein sequence ID" value="AIN81226.1"/>
    <property type="molecule type" value="mRNA"/>
</dbReference>
<organism evidence="1">
    <name type="scientific">Golovinomyces orontii</name>
    <dbReference type="NCBI Taxonomy" id="62715"/>
    <lineage>
        <taxon>Eukaryota</taxon>
        <taxon>Fungi</taxon>
        <taxon>Dikarya</taxon>
        <taxon>Ascomycota</taxon>
        <taxon>Pezizomycotina</taxon>
        <taxon>Leotiomycetes</taxon>
        <taxon>Erysiphales</taxon>
        <taxon>Erysiphaceae</taxon>
        <taxon>Golovinomyces</taxon>
    </lineage>
</organism>
<protein>
    <submittedName>
        <fullName evidence="1">Effector protein OEC90</fullName>
    </submittedName>
</protein>
<feature type="non-terminal residue" evidence="1">
    <location>
        <position position="1"/>
    </location>
</feature>